<dbReference type="PANTHER" id="PTHR23084">
    <property type="entry name" value="PHOSPHATIDYLINOSITOL-4-PHOSPHATE 5-KINASE RELATED"/>
    <property type="match status" value="1"/>
</dbReference>
<accession>A0A9N7MKR1</accession>
<dbReference type="AlphaFoldDB" id="A0A9N7MKR1"/>
<keyword evidence="1" id="KW-0677">Repeat</keyword>
<dbReference type="SMART" id="SM00698">
    <property type="entry name" value="MORN"/>
    <property type="match status" value="4"/>
</dbReference>
<protein>
    <submittedName>
        <fullName evidence="3">Histone H3 K4-specific methyltransferase SET7/9 family protein</fullName>
    </submittedName>
</protein>
<dbReference type="PANTHER" id="PTHR23084:SF176">
    <property type="entry name" value="HISTONE H3 K4-SPECIFIC METHYLTRANSFERASE SET7_9 FAMILY PROTEIN"/>
    <property type="match status" value="1"/>
</dbReference>
<gene>
    <name evidence="3" type="ORF">SHERM_11846</name>
</gene>
<comment type="caution">
    <text evidence="3">The sequence shown here is derived from an EMBL/GenBank/DDBJ whole genome shotgun (WGS) entry which is preliminary data.</text>
</comment>
<evidence type="ECO:0000313" key="4">
    <source>
        <dbReference type="Proteomes" id="UP001153555"/>
    </source>
</evidence>
<dbReference type="GO" id="GO:0032259">
    <property type="term" value="P:methylation"/>
    <property type="evidence" value="ECO:0007669"/>
    <property type="project" value="UniProtKB-KW"/>
</dbReference>
<dbReference type="GO" id="GO:0016020">
    <property type="term" value="C:membrane"/>
    <property type="evidence" value="ECO:0007669"/>
    <property type="project" value="UniProtKB-ARBA"/>
</dbReference>
<proteinExistence type="predicted"/>
<keyword evidence="3" id="KW-0489">Methyltransferase</keyword>
<dbReference type="GO" id="GO:0008168">
    <property type="term" value="F:methyltransferase activity"/>
    <property type="evidence" value="ECO:0007669"/>
    <property type="project" value="UniProtKB-KW"/>
</dbReference>
<dbReference type="EMBL" id="CACSLK010004199">
    <property type="protein sequence ID" value="CAA0809937.1"/>
    <property type="molecule type" value="Genomic_DNA"/>
</dbReference>
<keyword evidence="4" id="KW-1185">Reference proteome</keyword>
<organism evidence="3 4">
    <name type="scientific">Striga hermonthica</name>
    <name type="common">Purple witchweed</name>
    <name type="synonym">Buchnera hermonthica</name>
    <dbReference type="NCBI Taxonomy" id="68872"/>
    <lineage>
        <taxon>Eukaryota</taxon>
        <taxon>Viridiplantae</taxon>
        <taxon>Streptophyta</taxon>
        <taxon>Embryophyta</taxon>
        <taxon>Tracheophyta</taxon>
        <taxon>Spermatophyta</taxon>
        <taxon>Magnoliopsida</taxon>
        <taxon>eudicotyledons</taxon>
        <taxon>Gunneridae</taxon>
        <taxon>Pentapetalae</taxon>
        <taxon>asterids</taxon>
        <taxon>lamiids</taxon>
        <taxon>Lamiales</taxon>
        <taxon>Orobanchaceae</taxon>
        <taxon>Buchnereae</taxon>
        <taxon>Striga</taxon>
    </lineage>
</organism>
<dbReference type="InterPro" id="IPR003409">
    <property type="entry name" value="MORN"/>
</dbReference>
<dbReference type="Pfam" id="PF02493">
    <property type="entry name" value="MORN"/>
    <property type="match status" value="4"/>
</dbReference>
<dbReference type="OrthoDB" id="437960at2759"/>
<dbReference type="Proteomes" id="UP001153555">
    <property type="component" value="Unassembled WGS sequence"/>
</dbReference>
<evidence type="ECO:0000313" key="3">
    <source>
        <dbReference type="EMBL" id="CAA0809937.1"/>
    </source>
</evidence>
<feature type="region of interest" description="Disordered" evidence="2">
    <location>
        <begin position="23"/>
        <end position="55"/>
    </location>
</feature>
<keyword evidence="3" id="KW-0808">Transferase</keyword>
<sequence length="165" mass="18093">MDGQKSQAKLTRTSSSLLRFSPSVRSSIQSLSSVSDIEADDLEEQKPHGRPVRPGQSRLAPVLAVILLSTYTTFSYEGDLVDGRYDGHGIESWARGSKYRGQYMQGLRHGYGVYKLYTGDSYAGEWCNGQGHGVGVQTCGDGSCFIGEFKRGVKHGLGCLGYYFF</sequence>
<dbReference type="Gene3D" id="2.20.110.10">
    <property type="entry name" value="Histone H3 K4-specific methyltransferase SET7/9 N-terminal domain"/>
    <property type="match status" value="1"/>
</dbReference>
<dbReference type="SUPFAM" id="SSF82185">
    <property type="entry name" value="Histone H3 K4-specific methyltransferase SET7/9 N-terminal domain"/>
    <property type="match status" value="1"/>
</dbReference>
<evidence type="ECO:0000256" key="1">
    <source>
        <dbReference type="ARBA" id="ARBA00022737"/>
    </source>
</evidence>
<evidence type="ECO:0000256" key="2">
    <source>
        <dbReference type="SAM" id="MobiDB-lite"/>
    </source>
</evidence>
<name>A0A9N7MKR1_STRHE</name>
<dbReference type="FunFam" id="2.20.110.10:FF:000002">
    <property type="entry name" value="Phosphatidylinositol 4-phosphate 5-kinase 8"/>
    <property type="match status" value="1"/>
</dbReference>
<feature type="compositionally biased region" description="Low complexity" evidence="2">
    <location>
        <begin position="23"/>
        <end position="35"/>
    </location>
</feature>
<reference evidence="3" key="1">
    <citation type="submission" date="2019-12" db="EMBL/GenBank/DDBJ databases">
        <authorList>
            <person name="Scholes J."/>
        </authorList>
    </citation>
    <scope>NUCLEOTIDE SEQUENCE</scope>
</reference>